<dbReference type="Pfam" id="PF03797">
    <property type="entry name" value="Autotransporter"/>
    <property type="match status" value="1"/>
</dbReference>
<protein>
    <submittedName>
        <fullName evidence="4">Outer membrane autotransporter</fullName>
    </submittedName>
</protein>
<evidence type="ECO:0000313" key="5">
    <source>
        <dbReference type="EMBL" id="BAV92211.1"/>
    </source>
</evidence>
<dbReference type="InterPro" id="IPR036709">
    <property type="entry name" value="Autotransporte_beta_dom_sf"/>
</dbReference>
<sequence>MKRNYVKQFMVTLITITMFTAYPFFTRAEDLNGGGKLPSDLSTGLIDLARGETGGLKKLISDAVELAITSFGGTAFPSDAMIEPTTNLGGYHFKDYAGNNAVLYGNIGNLSEIVFNNNTVTFEVGDNLRGGGVLRAGENQQIGAIDNAIFSNNTVTKNGDGDFQGGGIIGAYRGTIGDISNSIFNDNIVTATEIMRGGGIVGVYGVQEASAIGALKNNIFSGNTVTIADTMAGGGIVGVHSSQEASASIGAVKNNIFSDNTVTIDAVIRGGGIVGVYTDNLQSADGTYIGDITDNIFSGNTIIASGVVGGGIVGADTYSTIGDIVNNVFDNNTVITTGSLWTGGIVGALNQSTIGDIIDCTFTNNVISAIDINGGIVGTLTSTIGDISGSIFADNTITARGNIRAGILYLEDSLTVTDSQFTDNIFTSLQTYDSGRVYGGAITLDTGTDIAASSGTLSLTIVATAGNTTIFRNNEINDIDGKRTNSISIRSTTPIIEPHSNADATLVISPFSGGDVYLYDPIYVEQDNGKTFGMEVTQDGYFYWGGDNKFIVDAPDAEKNIVNLRQYTNTSLMSGFNLDAPNHDFNMSRYANLHIYPGSSMTVHAADLRGMLAFYLRGIPVNNQDNPVLTVTADSISIDGMWPQLDFSGDVEPLQFGDKYYLLRGSTELAGNIKDSGIQTIQHGSLLEFTFQLRKDGDNDFVAELIESDGPGGGGTPVVPGAKSITEGASVGAALANQGADLAAGAGMGSAINSAKEDAWGAFAVVDASSMRYNTGSYIDTSSVNLMAGISRNINTEIGKLTAGAFFEYGGASYDIHGSGNTSYIGGGLLGHLKFNDVGPGHFYTEAAARIGGLNNDYESTRLKDVSGRKASFDTESTYYGIHAGVGYVWNITEEASLDVYGKYFWLHQDGNDATISTGEPVSFDPIDSHRLRGGARFAYAINEYISPYIGAAFEYEFDGKARASVWGYDLKAAKFEGETGIGEAGLVFKPSSKSPWLVDLGVQGYVGKREGVSGSLRVGLEF</sequence>
<dbReference type="KEGG" id="dtr:RSDT_0699"/>
<name>A0A1J1DQG4_9BACT</name>
<dbReference type="EMBL" id="AP017368">
    <property type="protein sequence ID" value="BAV91705.1"/>
    <property type="molecule type" value="Genomic_DNA"/>
</dbReference>
<proteinExistence type="predicted"/>
<dbReference type="EMBL" id="AP017368">
    <property type="protein sequence ID" value="BAV92063.1"/>
    <property type="molecule type" value="Genomic_DNA"/>
</dbReference>
<evidence type="ECO:0000313" key="2">
    <source>
        <dbReference type="EMBL" id="BAV91705.1"/>
    </source>
</evidence>
<organism evidence="4 6">
    <name type="scientific">Candidatus Desulfovibrio trichonymphae</name>
    <dbReference type="NCBI Taxonomy" id="1725232"/>
    <lineage>
        <taxon>Bacteria</taxon>
        <taxon>Pseudomonadati</taxon>
        <taxon>Thermodesulfobacteriota</taxon>
        <taxon>Desulfovibrionia</taxon>
        <taxon>Desulfovibrionales</taxon>
        <taxon>Desulfovibrionaceae</taxon>
        <taxon>Desulfovibrio</taxon>
    </lineage>
</organism>
<dbReference type="SUPFAM" id="SSF103515">
    <property type="entry name" value="Autotransporter"/>
    <property type="match status" value="1"/>
</dbReference>
<evidence type="ECO:0000313" key="3">
    <source>
        <dbReference type="EMBL" id="BAV91993.1"/>
    </source>
</evidence>
<keyword evidence="6" id="KW-1185">Reference proteome</keyword>
<dbReference type="Gene3D" id="2.40.128.130">
    <property type="entry name" value="Autotransporter beta-domain"/>
    <property type="match status" value="1"/>
</dbReference>
<evidence type="ECO:0000313" key="6">
    <source>
        <dbReference type="Proteomes" id="UP000242645"/>
    </source>
</evidence>
<dbReference type="Proteomes" id="UP000242645">
    <property type="component" value="Chromosome"/>
</dbReference>
<gene>
    <name evidence="2" type="ORF">RSDT_0193</name>
    <name evidence="3" type="ORF">RSDT_0481</name>
    <name evidence="4" type="ORF">RSDT_0551</name>
    <name evidence="5" type="ORF">RSDT_0699</name>
</gene>
<dbReference type="OrthoDB" id="5442061at2"/>
<accession>A0A1J1DQG4</accession>
<dbReference type="KEGG" id="dtr:RSDT_0551"/>
<dbReference type="SMART" id="SM00869">
    <property type="entry name" value="Autotransporter"/>
    <property type="match status" value="1"/>
</dbReference>
<dbReference type="AlphaFoldDB" id="A0A1J1DQG4"/>
<dbReference type="EMBL" id="AP017368">
    <property type="protein sequence ID" value="BAV92211.1"/>
    <property type="molecule type" value="Genomic_DNA"/>
</dbReference>
<evidence type="ECO:0000313" key="4">
    <source>
        <dbReference type="EMBL" id="BAV92063.1"/>
    </source>
</evidence>
<feature type="domain" description="Autotransporter" evidence="1">
    <location>
        <begin position="755"/>
        <end position="1023"/>
    </location>
</feature>
<dbReference type="InterPro" id="IPR005546">
    <property type="entry name" value="Autotransporte_beta"/>
</dbReference>
<dbReference type="EMBL" id="AP017368">
    <property type="protein sequence ID" value="BAV91993.1"/>
    <property type="molecule type" value="Genomic_DNA"/>
</dbReference>
<reference evidence="4 6" key="1">
    <citation type="journal article" date="2017" name="ISME J.">
        <title>Genome of 'Ca. Desulfovibrio trichonymphae', an H2-oxidizing bacterium in a tripartite symbiotic system within a protist cell in the termite gut.</title>
        <authorList>
            <person name="Kuwahara H."/>
            <person name="Yuki M."/>
            <person name="Izawa K."/>
            <person name="Ohkuma M."/>
            <person name="Hongoh Y."/>
        </authorList>
    </citation>
    <scope>NUCLEOTIDE SEQUENCE [LARGE SCALE GENOMIC DNA]</scope>
    <source>
        <strain evidence="4 6">Rs-N31</strain>
    </source>
</reference>
<dbReference type="KEGG" id="dtr:RSDT_0193"/>
<dbReference type="PROSITE" id="PS51208">
    <property type="entry name" value="AUTOTRANSPORTER"/>
    <property type="match status" value="1"/>
</dbReference>
<dbReference type="KEGG" id="dtr:RSDT_0481"/>
<dbReference type="RefSeq" id="WP_096399248.1">
    <property type="nucleotide sequence ID" value="NZ_AP017368.1"/>
</dbReference>
<evidence type="ECO:0000259" key="1">
    <source>
        <dbReference type="PROSITE" id="PS51208"/>
    </source>
</evidence>